<dbReference type="Pfam" id="PF11931">
    <property type="entry name" value="SF3a60_Prp9_C"/>
    <property type="match status" value="1"/>
</dbReference>
<dbReference type="GO" id="GO:0003723">
    <property type="term" value="F:RNA binding"/>
    <property type="evidence" value="ECO:0007669"/>
    <property type="project" value="InterPro"/>
</dbReference>
<dbReference type="InterPro" id="IPR051421">
    <property type="entry name" value="RNA_Proc_DNA_Dmg_Regulator"/>
</dbReference>
<evidence type="ECO:0000259" key="11">
    <source>
        <dbReference type="PROSITE" id="PS50171"/>
    </source>
</evidence>
<evidence type="ECO:0000256" key="10">
    <source>
        <dbReference type="SAM" id="MobiDB-lite"/>
    </source>
</evidence>
<dbReference type="Proteomes" id="UP000316726">
    <property type="component" value="Chromosome 9"/>
</dbReference>
<evidence type="ECO:0000256" key="6">
    <source>
        <dbReference type="ARBA" id="ARBA00022771"/>
    </source>
</evidence>
<evidence type="ECO:0000256" key="5">
    <source>
        <dbReference type="ARBA" id="ARBA00022723"/>
    </source>
</evidence>
<dbReference type="GO" id="GO:0000398">
    <property type="term" value="P:mRNA splicing, via spliceosome"/>
    <property type="evidence" value="ECO:0007669"/>
    <property type="project" value="InterPro"/>
</dbReference>
<accession>A0A5B8MTJ1</accession>
<evidence type="ECO:0000256" key="2">
    <source>
        <dbReference type="ARBA" id="ARBA00008776"/>
    </source>
</evidence>
<protein>
    <submittedName>
        <fullName evidence="12">Subunit 3 of splicing factor 3A</fullName>
    </submittedName>
</protein>
<dbReference type="GO" id="GO:0008270">
    <property type="term" value="F:zinc ion binding"/>
    <property type="evidence" value="ECO:0007669"/>
    <property type="project" value="UniProtKB-KW"/>
</dbReference>
<evidence type="ECO:0000256" key="9">
    <source>
        <dbReference type="ARBA" id="ARBA00023242"/>
    </source>
</evidence>
<evidence type="ECO:0000256" key="7">
    <source>
        <dbReference type="ARBA" id="ARBA00022833"/>
    </source>
</evidence>
<dbReference type="InterPro" id="IPR000690">
    <property type="entry name" value="Matrin/U1-C_Znf_C2H2"/>
</dbReference>
<evidence type="ECO:0000256" key="1">
    <source>
        <dbReference type="ARBA" id="ARBA00004123"/>
    </source>
</evidence>
<keyword evidence="9" id="KW-0539">Nucleus</keyword>
<evidence type="ECO:0000256" key="8">
    <source>
        <dbReference type="ARBA" id="ARBA00023187"/>
    </source>
</evidence>
<dbReference type="OrthoDB" id="2160351at2759"/>
<comment type="subcellular location">
    <subcellularLocation>
        <location evidence="1">Nucleus</location>
    </subcellularLocation>
</comment>
<keyword evidence="3" id="KW-0597">Phosphoprotein</keyword>
<dbReference type="Pfam" id="PF13297">
    <property type="entry name" value="SDE2_2C"/>
    <property type="match status" value="1"/>
</dbReference>
<gene>
    <name evidence="12" type="ORF">A3770_09p55820</name>
</gene>
<dbReference type="PANTHER" id="PTHR12786">
    <property type="entry name" value="SPLICING FACTOR SF3A-RELATED"/>
    <property type="match status" value="1"/>
</dbReference>
<evidence type="ECO:0000256" key="3">
    <source>
        <dbReference type="ARBA" id="ARBA00022553"/>
    </source>
</evidence>
<dbReference type="Pfam" id="PF16837">
    <property type="entry name" value="SF3A3"/>
    <property type="match status" value="1"/>
</dbReference>
<dbReference type="InterPro" id="IPR025086">
    <property type="entry name" value="SDE2/SF3A3_SAP"/>
</dbReference>
<keyword evidence="8" id="KW-0508">mRNA splicing</keyword>
<name>A0A5B8MTJ1_9CHLO</name>
<reference evidence="12 13" key="1">
    <citation type="submission" date="2018-07" db="EMBL/GenBank/DDBJ databases">
        <title>The complete nuclear genome of the prasinophyte Chloropicon primus (CCMP1205).</title>
        <authorList>
            <person name="Pombert J.-F."/>
            <person name="Otis C."/>
            <person name="Turmel M."/>
            <person name="Lemieux C."/>
        </authorList>
    </citation>
    <scope>NUCLEOTIDE SEQUENCE [LARGE SCALE GENOMIC DNA]</scope>
    <source>
        <strain evidence="12 13">CCMP1205</strain>
    </source>
</reference>
<feature type="domain" description="Matrin-type" evidence="11">
    <location>
        <begin position="423"/>
        <end position="454"/>
    </location>
</feature>
<dbReference type="EMBL" id="CP031042">
    <property type="protein sequence ID" value="QDZ23064.1"/>
    <property type="molecule type" value="Genomic_DNA"/>
</dbReference>
<dbReference type="PANTHER" id="PTHR12786:SF2">
    <property type="entry name" value="SPLICING FACTOR 3A SUBUNIT 3"/>
    <property type="match status" value="1"/>
</dbReference>
<keyword evidence="6" id="KW-0863">Zinc-finger</keyword>
<evidence type="ECO:0000313" key="13">
    <source>
        <dbReference type="Proteomes" id="UP000316726"/>
    </source>
</evidence>
<dbReference type="InterPro" id="IPR024598">
    <property type="entry name" value="SF3a60/Prp9_C"/>
</dbReference>
<dbReference type="GO" id="GO:0005681">
    <property type="term" value="C:spliceosomal complex"/>
    <property type="evidence" value="ECO:0007669"/>
    <property type="project" value="InterPro"/>
</dbReference>
<organism evidence="12 13">
    <name type="scientific">Chloropicon primus</name>
    <dbReference type="NCBI Taxonomy" id="1764295"/>
    <lineage>
        <taxon>Eukaryota</taxon>
        <taxon>Viridiplantae</taxon>
        <taxon>Chlorophyta</taxon>
        <taxon>Chloropicophyceae</taxon>
        <taxon>Chloropicales</taxon>
        <taxon>Chloropicaceae</taxon>
        <taxon>Chloropicon</taxon>
    </lineage>
</organism>
<evidence type="ECO:0000256" key="4">
    <source>
        <dbReference type="ARBA" id="ARBA00022664"/>
    </source>
</evidence>
<keyword evidence="7" id="KW-0862">Zinc</keyword>
<keyword evidence="5" id="KW-0479">Metal-binding</keyword>
<keyword evidence="13" id="KW-1185">Reference proteome</keyword>
<feature type="region of interest" description="Disordered" evidence="10">
    <location>
        <begin position="371"/>
        <end position="392"/>
    </location>
</feature>
<dbReference type="PROSITE" id="PS50171">
    <property type="entry name" value="ZF_MATRIN"/>
    <property type="match status" value="1"/>
</dbReference>
<dbReference type="Pfam" id="PF12108">
    <property type="entry name" value="SF3a60_bindingd"/>
    <property type="match status" value="1"/>
</dbReference>
<dbReference type="AlphaFoldDB" id="A0A5B8MTJ1"/>
<proteinExistence type="inferred from homology"/>
<dbReference type="InterPro" id="IPR031774">
    <property type="entry name" value="SF3A3_dom"/>
</dbReference>
<comment type="similarity">
    <text evidence="2">Belongs to the SF3A3 family.</text>
</comment>
<sequence length="518" mass="59336">MSSTLLERTRALHEEIERSERLVAKDFHTDAKSHTSRLAQNHRVFQCVDGIRKRSRDLLTIYDDEDGSRKDELEGMAAENQEVYSLFYERLKEARDYHRRHPDLELASVDKDEEEFLKSRPRVDFSGEEAQGRFLDLHDVHRSFTNAPKFGNKDLSYLDFLGMFCDFRSIPKPSKLNQEYKAYLEDLDEYLVGFYGRSQPLASLGAPLAAVEKEFDEMWERGEVEDWEDKGLGASTSQVKDNPKLIDLEDFESAGDLEAVGGDRIKEALVALGLKAGGSLSQKAERLMATKGKALEELDRKLFAKGKKPVRNAEEAQRRLSLSKAIALLECRIRALMQLMEKTLSDTKKQVEKKATSTYEELVADMEELQDRGQGDDQGGDGTDNEDDENDNIIYNPLNIPVGFDGKPIPYWLYKLHGLNQEFKCEICGNFSYWGRRAFEKHFNEARHLHGMKCLGIPNSKIFSEVTKIDEAYALWENMKKKNSAVGFTQDEDEEFEDADGNVYNKKTYIDLQRQGLL</sequence>
<dbReference type="STRING" id="1764295.A0A5B8MTJ1"/>
<dbReference type="InterPro" id="IPR021966">
    <property type="entry name" value="SF3a60_bindingd"/>
</dbReference>
<keyword evidence="4" id="KW-0507">mRNA processing</keyword>
<evidence type="ECO:0000313" key="12">
    <source>
        <dbReference type="EMBL" id="QDZ23064.1"/>
    </source>
</evidence>